<keyword evidence="2" id="KW-0445">Lipid transport</keyword>
<keyword evidence="5" id="KW-1185">Reference proteome</keyword>
<dbReference type="GO" id="GO:0120020">
    <property type="term" value="F:cholesterol transfer activity"/>
    <property type="evidence" value="ECO:0007669"/>
    <property type="project" value="TreeGrafter"/>
</dbReference>
<dbReference type="PANTHER" id="PTHR46374:SF3">
    <property type="entry name" value="STAR-RELATED LIPID TRANSFER PROTEIN 5"/>
    <property type="match status" value="1"/>
</dbReference>
<dbReference type="GO" id="GO:0015485">
    <property type="term" value="F:cholesterol binding"/>
    <property type="evidence" value="ECO:0007669"/>
    <property type="project" value="TreeGrafter"/>
</dbReference>
<accession>A0A8D2CR02</accession>
<organism evidence="4 5">
    <name type="scientific">Sciurus vulgaris</name>
    <name type="common">Eurasian red squirrel</name>
    <dbReference type="NCBI Taxonomy" id="55149"/>
    <lineage>
        <taxon>Eukaryota</taxon>
        <taxon>Metazoa</taxon>
        <taxon>Chordata</taxon>
        <taxon>Craniata</taxon>
        <taxon>Vertebrata</taxon>
        <taxon>Euteleostomi</taxon>
        <taxon>Mammalia</taxon>
        <taxon>Eutheria</taxon>
        <taxon>Euarchontoglires</taxon>
        <taxon>Glires</taxon>
        <taxon>Rodentia</taxon>
        <taxon>Sciuromorpha</taxon>
        <taxon>Sciuridae</taxon>
        <taxon>Sciurinae</taxon>
        <taxon>Sciurini</taxon>
        <taxon>Sciurus</taxon>
    </lineage>
</organism>
<reference evidence="4" key="2">
    <citation type="submission" date="2025-09" db="UniProtKB">
        <authorList>
            <consortium name="Ensembl"/>
        </authorList>
    </citation>
    <scope>IDENTIFICATION</scope>
</reference>
<proteinExistence type="predicted"/>
<evidence type="ECO:0000256" key="3">
    <source>
        <dbReference type="ARBA" id="ARBA00023121"/>
    </source>
</evidence>
<dbReference type="InterPro" id="IPR023393">
    <property type="entry name" value="START-like_dom_sf"/>
</dbReference>
<keyword evidence="1" id="KW-0813">Transport</keyword>
<evidence type="ECO:0000256" key="2">
    <source>
        <dbReference type="ARBA" id="ARBA00023055"/>
    </source>
</evidence>
<name>A0A8D2CR02_SCIVU</name>
<dbReference type="OrthoDB" id="196858at2759"/>
<reference evidence="4" key="1">
    <citation type="submission" date="2025-08" db="UniProtKB">
        <authorList>
            <consortium name="Ensembl"/>
        </authorList>
    </citation>
    <scope>IDENTIFICATION</scope>
</reference>
<protein>
    <submittedName>
        <fullName evidence="4">StAR related lipid transfer domain containing 5</fullName>
    </submittedName>
</protein>
<dbReference type="SUPFAM" id="SSF55961">
    <property type="entry name" value="Bet v1-like"/>
    <property type="match status" value="1"/>
</dbReference>
<gene>
    <name evidence="4" type="primary">STARD5</name>
</gene>
<evidence type="ECO:0000313" key="4">
    <source>
        <dbReference type="Ensembl" id="ENSSVLP00005013317.1"/>
    </source>
</evidence>
<dbReference type="Proteomes" id="UP000694564">
    <property type="component" value="Chromosome 2"/>
</dbReference>
<dbReference type="PANTHER" id="PTHR46374">
    <property type="entry name" value="PROTEIN CBG07384"/>
    <property type="match status" value="1"/>
</dbReference>
<dbReference type="AlphaFoldDB" id="A0A8D2CR02"/>
<keyword evidence="3" id="KW-0446">Lipid-binding</keyword>
<evidence type="ECO:0000313" key="5">
    <source>
        <dbReference type="Proteomes" id="UP000694564"/>
    </source>
</evidence>
<evidence type="ECO:0000256" key="1">
    <source>
        <dbReference type="ARBA" id="ARBA00022448"/>
    </source>
</evidence>
<dbReference type="GeneTree" id="ENSGT00940000159159"/>
<dbReference type="Ensembl" id="ENSSVLT00005014742.1">
    <property type="protein sequence ID" value="ENSSVLP00005013317.1"/>
    <property type="gene ID" value="ENSSVLG00005010515.1"/>
</dbReference>
<dbReference type="GO" id="GO:0070508">
    <property type="term" value="P:cholesterol import"/>
    <property type="evidence" value="ECO:0007669"/>
    <property type="project" value="TreeGrafter"/>
</dbReference>
<sequence>MKLNFSQRFVDVVLVKRYEDGTISSNEAELSPPLLRFSRKDSNHPVVCFCEPLPGEPNKTNLVTFFQTDLSGYPNPIPTKALWTPSFPHSMTSFYANLQKAVKKIP</sequence>
<dbReference type="Gene3D" id="3.30.530.20">
    <property type="match status" value="1"/>
</dbReference>
<dbReference type="InterPro" id="IPR043556">
    <property type="entry name" value="StARD5/6"/>
</dbReference>